<accession>A0A9Q9IRN6</accession>
<dbReference type="EMBL" id="CP073767">
    <property type="protein sequence ID" value="UWZ58140.1"/>
    <property type="molecule type" value="Genomic_DNA"/>
</dbReference>
<gene>
    <name evidence="1" type="ORF">Daura_19395</name>
</gene>
<dbReference type="RefSeq" id="WP_033367071.1">
    <property type="nucleotide sequence ID" value="NZ_CP073767.1"/>
</dbReference>
<evidence type="ECO:0000313" key="1">
    <source>
        <dbReference type="EMBL" id="UWZ58140.1"/>
    </source>
</evidence>
<name>A0A9Q9IRN6_9ACTN</name>
<reference evidence="1" key="1">
    <citation type="submission" date="2021-04" db="EMBL/GenBank/DDBJ databases">
        <title>Dactylosporangium aurantiacum NRRL B-8018 full assembly.</title>
        <authorList>
            <person name="Hartkoorn R.C."/>
            <person name="Beaudoing E."/>
            <person name="Hot D."/>
        </authorList>
    </citation>
    <scope>NUCLEOTIDE SEQUENCE</scope>
    <source>
        <strain evidence="1">NRRL B-8018</strain>
    </source>
</reference>
<evidence type="ECO:0000313" key="2">
    <source>
        <dbReference type="Proteomes" id="UP001058003"/>
    </source>
</evidence>
<organism evidence="1 2">
    <name type="scientific">Dactylosporangium aurantiacum</name>
    <dbReference type="NCBI Taxonomy" id="35754"/>
    <lineage>
        <taxon>Bacteria</taxon>
        <taxon>Bacillati</taxon>
        <taxon>Actinomycetota</taxon>
        <taxon>Actinomycetes</taxon>
        <taxon>Micromonosporales</taxon>
        <taxon>Micromonosporaceae</taxon>
        <taxon>Dactylosporangium</taxon>
    </lineage>
</organism>
<protein>
    <submittedName>
        <fullName evidence="1">Uncharacterized protein</fullName>
    </submittedName>
</protein>
<dbReference type="AlphaFoldDB" id="A0A9Q9IRN6"/>
<dbReference type="OrthoDB" id="4324574at2"/>
<sequence>MAALLEHTELYVDVDYRLFAMIDDSNDRRDVPPAPRGLGRWVSATPGYVLIEDIDDVVVLGCDIRLETWDGPPDFDPDDWDRTDVIEVSFASGILGFASGTAGGSADAYRLPPGRRWQVRLAWRTEPADPDELPTASVLIQFGPAEPN</sequence>
<keyword evidence="2" id="KW-1185">Reference proteome</keyword>
<dbReference type="Proteomes" id="UP001058003">
    <property type="component" value="Chromosome"/>
</dbReference>
<dbReference type="KEGG" id="daur:Daura_19395"/>
<proteinExistence type="predicted"/>